<dbReference type="Gene3D" id="3.30.70.1400">
    <property type="entry name" value="Aminomethyltransferase beta-barrel domains"/>
    <property type="match status" value="1"/>
</dbReference>
<sequence length="431" mass="45483">MGTETLERGTGGRPGVRRRDSDLRRRDRGGIATDIPRGWPQSVSGCVLHPAERGDMSELRRTALYGLHLELGAKMVPFAGYEMPVQYAPGVLKEHLHCRAAAGLFDVGHMGQVILRAPSGQAADAAAALERLVPVDLLGLAPGRQRYAMFTDAAGGILDDLMVANRGDHLFLVVNAACKGADIAHLRAHLAGECAVEEVADRGLLALQGPAATSVMDGVAPGAAAMRFMDVATLDSAFGPLWLSRSGYTGEDGFEISVEGAKCEALARALLAHEAVQPIGLGARDSLRLEAGLCLYGHDIDSTTSPVEAGLSWAIQTARRAGGAREGGFPGAGRILRELADGPARLRIGLRPQTRAPMREGTPLFATEDAADPVGIVTSGGFGPSIEAPLAMGYLPVDLGHKGRTVWGEVRGRRMAADVVALPFRDPNYKR</sequence>
<dbReference type="Pfam" id="PF08669">
    <property type="entry name" value="GCV_T_C"/>
    <property type="match status" value="1"/>
</dbReference>
<evidence type="ECO:0000259" key="9">
    <source>
        <dbReference type="Pfam" id="PF01571"/>
    </source>
</evidence>
<feature type="compositionally biased region" description="Basic and acidic residues" evidence="8">
    <location>
        <begin position="17"/>
        <end position="29"/>
    </location>
</feature>
<evidence type="ECO:0000256" key="7">
    <source>
        <dbReference type="PIRSR" id="PIRSR006487-1"/>
    </source>
</evidence>
<dbReference type="Gene3D" id="3.30.1360.120">
    <property type="entry name" value="Probable tRNA modification gtpase trme, domain 1"/>
    <property type="match status" value="1"/>
</dbReference>
<dbReference type="Proteomes" id="UP000295277">
    <property type="component" value="Unassembled WGS sequence"/>
</dbReference>
<feature type="binding site" evidence="7">
    <location>
        <position position="255"/>
    </location>
    <ligand>
        <name>substrate</name>
    </ligand>
</feature>
<dbReference type="FunFam" id="3.30.70.1400:FF:000007">
    <property type="entry name" value="Glycine cleavage system aminomethyltransferase T"/>
    <property type="match status" value="1"/>
</dbReference>
<dbReference type="GO" id="GO:0006546">
    <property type="term" value="P:glycine catabolic process"/>
    <property type="evidence" value="ECO:0007669"/>
    <property type="project" value="InterPro"/>
</dbReference>
<dbReference type="GO" id="GO:0005960">
    <property type="term" value="C:glycine cleavage complex"/>
    <property type="evidence" value="ECO:0007669"/>
    <property type="project" value="InterPro"/>
</dbReference>
<gene>
    <name evidence="11" type="ORF">EV216_101223</name>
</gene>
<name>A0A4R1Z3D8_9RHOB</name>
<dbReference type="SUPFAM" id="SSF101790">
    <property type="entry name" value="Aminomethyltransferase beta-barrel domain"/>
    <property type="match status" value="1"/>
</dbReference>
<dbReference type="EMBL" id="SLVM01000001">
    <property type="protein sequence ID" value="TCM88207.1"/>
    <property type="molecule type" value="Genomic_DNA"/>
</dbReference>
<evidence type="ECO:0000256" key="1">
    <source>
        <dbReference type="ARBA" id="ARBA00008609"/>
    </source>
</evidence>
<evidence type="ECO:0000256" key="2">
    <source>
        <dbReference type="ARBA" id="ARBA00012616"/>
    </source>
</evidence>
<comment type="caution">
    <text evidence="11">The sequence shown here is derived from an EMBL/GenBank/DDBJ whole genome shotgun (WGS) entry which is preliminary data.</text>
</comment>
<comment type="catalytic activity">
    <reaction evidence="6">
        <text>N(6)-[(R)-S(8)-aminomethyldihydrolipoyl]-L-lysyl-[protein] + (6S)-5,6,7,8-tetrahydrofolate = N(6)-[(R)-dihydrolipoyl]-L-lysyl-[protein] + (6R)-5,10-methylene-5,6,7,8-tetrahydrofolate + NH4(+)</text>
        <dbReference type="Rhea" id="RHEA:16945"/>
        <dbReference type="Rhea" id="RHEA-COMP:10475"/>
        <dbReference type="Rhea" id="RHEA-COMP:10492"/>
        <dbReference type="ChEBI" id="CHEBI:15636"/>
        <dbReference type="ChEBI" id="CHEBI:28938"/>
        <dbReference type="ChEBI" id="CHEBI:57453"/>
        <dbReference type="ChEBI" id="CHEBI:83100"/>
        <dbReference type="ChEBI" id="CHEBI:83143"/>
        <dbReference type="EC" id="2.1.2.10"/>
    </reaction>
</comment>
<evidence type="ECO:0000256" key="5">
    <source>
        <dbReference type="ARBA" id="ARBA00031395"/>
    </source>
</evidence>
<dbReference type="NCBIfam" id="NF010093">
    <property type="entry name" value="PRK13579.1"/>
    <property type="match status" value="1"/>
</dbReference>
<accession>A0A4R1Z3D8</accession>
<dbReference type="PIRSF" id="PIRSF006487">
    <property type="entry name" value="GcvT"/>
    <property type="match status" value="1"/>
</dbReference>
<dbReference type="GO" id="GO:0008483">
    <property type="term" value="F:transaminase activity"/>
    <property type="evidence" value="ECO:0007669"/>
    <property type="project" value="UniProtKB-KW"/>
</dbReference>
<keyword evidence="11" id="KW-0489">Methyltransferase</keyword>
<keyword evidence="12" id="KW-1185">Reference proteome</keyword>
<evidence type="ECO:0000256" key="4">
    <source>
        <dbReference type="ARBA" id="ARBA00022679"/>
    </source>
</evidence>
<dbReference type="PANTHER" id="PTHR43757">
    <property type="entry name" value="AMINOMETHYLTRANSFERASE"/>
    <property type="match status" value="1"/>
</dbReference>
<organism evidence="11 12">
    <name type="scientific">Rhodovulum steppense</name>
    <dbReference type="NCBI Taxonomy" id="540251"/>
    <lineage>
        <taxon>Bacteria</taxon>
        <taxon>Pseudomonadati</taxon>
        <taxon>Pseudomonadota</taxon>
        <taxon>Alphaproteobacteria</taxon>
        <taxon>Rhodobacterales</taxon>
        <taxon>Paracoccaceae</taxon>
        <taxon>Rhodovulum</taxon>
    </lineage>
</organism>
<dbReference type="NCBIfam" id="NF001567">
    <property type="entry name" value="PRK00389.1"/>
    <property type="match status" value="1"/>
</dbReference>
<protein>
    <recommendedName>
        <fullName evidence="2">aminomethyltransferase</fullName>
        <ecNumber evidence="2">2.1.2.10</ecNumber>
    </recommendedName>
    <alternativeName>
        <fullName evidence="5">Glycine cleavage system T protein</fullName>
    </alternativeName>
</protein>
<dbReference type="AlphaFoldDB" id="A0A4R1Z3D8"/>
<evidence type="ECO:0000256" key="3">
    <source>
        <dbReference type="ARBA" id="ARBA00022576"/>
    </source>
</evidence>
<comment type="similarity">
    <text evidence="1">Belongs to the GcvT family.</text>
</comment>
<feature type="domain" description="GCVT N-terminal" evidence="9">
    <location>
        <begin position="64"/>
        <end position="317"/>
    </location>
</feature>
<feature type="region of interest" description="Disordered" evidence="8">
    <location>
        <begin position="1"/>
        <end position="35"/>
    </location>
</feature>
<dbReference type="InterPro" id="IPR029043">
    <property type="entry name" value="GcvT/YgfZ_C"/>
</dbReference>
<dbReference type="NCBIfam" id="TIGR00528">
    <property type="entry name" value="gcvT"/>
    <property type="match status" value="1"/>
</dbReference>
<dbReference type="InterPro" id="IPR006223">
    <property type="entry name" value="GcvT"/>
</dbReference>
<dbReference type="InterPro" id="IPR013977">
    <property type="entry name" value="GcvT_C"/>
</dbReference>
<dbReference type="Pfam" id="PF01571">
    <property type="entry name" value="GCV_T"/>
    <property type="match status" value="1"/>
</dbReference>
<dbReference type="EC" id="2.1.2.10" evidence="2"/>
<dbReference type="PANTHER" id="PTHR43757:SF2">
    <property type="entry name" value="AMINOMETHYLTRANSFERASE, MITOCHONDRIAL"/>
    <property type="match status" value="1"/>
</dbReference>
<dbReference type="SUPFAM" id="SSF103025">
    <property type="entry name" value="Folate-binding domain"/>
    <property type="match status" value="1"/>
</dbReference>
<reference evidence="11 12" key="1">
    <citation type="submission" date="2019-03" db="EMBL/GenBank/DDBJ databases">
        <title>Genomic Encyclopedia of Type Strains, Phase IV (KMG-IV): sequencing the most valuable type-strain genomes for metagenomic binning, comparative biology and taxonomic classification.</title>
        <authorList>
            <person name="Goeker M."/>
        </authorList>
    </citation>
    <scope>NUCLEOTIDE SEQUENCE [LARGE SCALE GENOMIC DNA]</scope>
    <source>
        <strain evidence="11 12">DSM 21153</strain>
    </source>
</reference>
<feature type="domain" description="Aminomethyltransferase C-terminal" evidence="10">
    <location>
        <begin position="347"/>
        <end position="426"/>
    </location>
</feature>
<evidence type="ECO:0000256" key="6">
    <source>
        <dbReference type="ARBA" id="ARBA00047665"/>
    </source>
</evidence>
<evidence type="ECO:0000313" key="11">
    <source>
        <dbReference type="EMBL" id="TCM88207.1"/>
    </source>
</evidence>
<keyword evidence="4 11" id="KW-0808">Transferase</keyword>
<dbReference type="InterPro" id="IPR028896">
    <property type="entry name" value="GcvT/YgfZ/DmdA"/>
</dbReference>
<evidence type="ECO:0000256" key="8">
    <source>
        <dbReference type="SAM" id="MobiDB-lite"/>
    </source>
</evidence>
<proteinExistence type="inferred from homology"/>
<dbReference type="GO" id="GO:0004047">
    <property type="term" value="F:aminomethyltransferase activity"/>
    <property type="evidence" value="ECO:0007669"/>
    <property type="project" value="UniProtKB-EC"/>
</dbReference>
<dbReference type="InterPro" id="IPR006222">
    <property type="entry name" value="GCVT_N"/>
</dbReference>
<dbReference type="InterPro" id="IPR027266">
    <property type="entry name" value="TrmE/GcvT-like"/>
</dbReference>
<dbReference type="GO" id="GO:0032259">
    <property type="term" value="P:methylation"/>
    <property type="evidence" value="ECO:0007669"/>
    <property type="project" value="UniProtKB-KW"/>
</dbReference>
<keyword evidence="3" id="KW-0032">Aminotransferase</keyword>
<dbReference type="GO" id="GO:0008168">
    <property type="term" value="F:methyltransferase activity"/>
    <property type="evidence" value="ECO:0007669"/>
    <property type="project" value="UniProtKB-KW"/>
</dbReference>
<evidence type="ECO:0000259" key="10">
    <source>
        <dbReference type="Pfam" id="PF08669"/>
    </source>
</evidence>
<dbReference type="Gene3D" id="2.40.30.110">
    <property type="entry name" value="Aminomethyltransferase beta-barrel domains"/>
    <property type="match status" value="1"/>
</dbReference>
<dbReference type="Gene3D" id="4.10.1250.10">
    <property type="entry name" value="Aminomethyltransferase fragment"/>
    <property type="match status" value="1"/>
</dbReference>
<evidence type="ECO:0000313" key="12">
    <source>
        <dbReference type="Proteomes" id="UP000295277"/>
    </source>
</evidence>